<evidence type="ECO:0000313" key="1">
    <source>
        <dbReference type="EMBL" id="PYE85186.1"/>
    </source>
</evidence>
<dbReference type="EMBL" id="QJTF01000038">
    <property type="protein sequence ID" value="PYE85186.1"/>
    <property type="molecule type" value="Genomic_DNA"/>
</dbReference>
<keyword evidence="2" id="KW-1185">Reference proteome</keyword>
<dbReference type="NCBIfam" id="NF033819">
    <property type="entry name" value="IS66_TnpB"/>
    <property type="match status" value="1"/>
</dbReference>
<sequence>MMIVPAGVKVHLALGYTDMRKGLDGLAMLVQQTLKQDPFSGHLFAFRGKKASILKILFWDGNGLCLFTKRIDQGGFVWPVMTGYGGSITLTPAQLAMLIEGIDWRVPERVWKPKLAG</sequence>
<dbReference type="PANTHER" id="PTHR36455:SF1">
    <property type="entry name" value="BLR8292 PROTEIN"/>
    <property type="match status" value="1"/>
</dbReference>
<dbReference type="Pfam" id="PF05717">
    <property type="entry name" value="TnpB_IS66"/>
    <property type="match status" value="1"/>
</dbReference>
<dbReference type="PANTHER" id="PTHR36455">
    <property type="match status" value="1"/>
</dbReference>
<dbReference type="InterPro" id="IPR008878">
    <property type="entry name" value="Transposase_IS66_Orf2"/>
</dbReference>
<organism evidence="1 2">
    <name type="scientific">Phyllobacterium leguminum</name>
    <dbReference type="NCBI Taxonomy" id="314237"/>
    <lineage>
        <taxon>Bacteria</taxon>
        <taxon>Pseudomonadati</taxon>
        <taxon>Pseudomonadota</taxon>
        <taxon>Alphaproteobacteria</taxon>
        <taxon>Hyphomicrobiales</taxon>
        <taxon>Phyllobacteriaceae</taxon>
        <taxon>Phyllobacterium</taxon>
    </lineage>
</organism>
<gene>
    <name evidence="1" type="ORF">C7477_13817</name>
</gene>
<dbReference type="OrthoDB" id="9801450at2"/>
<dbReference type="AlphaFoldDB" id="A0A318SXY0"/>
<protein>
    <submittedName>
        <fullName evidence="1">Transposase</fullName>
    </submittedName>
</protein>
<name>A0A318SXY0_9HYPH</name>
<reference evidence="1 2" key="1">
    <citation type="submission" date="2018-06" db="EMBL/GenBank/DDBJ databases">
        <title>Genomic Encyclopedia of Type Strains, Phase III (KMG-III): the genomes of soil and plant-associated and newly described type strains.</title>
        <authorList>
            <person name="Whitman W."/>
        </authorList>
    </citation>
    <scope>NUCLEOTIDE SEQUENCE [LARGE SCALE GENOMIC DNA]</scope>
    <source>
        <strain evidence="1 2">ORS 1419</strain>
    </source>
</reference>
<dbReference type="Proteomes" id="UP000247454">
    <property type="component" value="Unassembled WGS sequence"/>
</dbReference>
<dbReference type="RefSeq" id="WP_110754720.1">
    <property type="nucleotide sequence ID" value="NZ_QJTF01000038.1"/>
</dbReference>
<proteinExistence type="predicted"/>
<evidence type="ECO:0000313" key="2">
    <source>
        <dbReference type="Proteomes" id="UP000247454"/>
    </source>
</evidence>
<comment type="caution">
    <text evidence="1">The sequence shown here is derived from an EMBL/GenBank/DDBJ whole genome shotgun (WGS) entry which is preliminary data.</text>
</comment>
<accession>A0A318SXY0</accession>